<proteinExistence type="predicted"/>
<accession>A0A0F9RKM1</accession>
<name>A0A0F9RKM1_9ZZZZ</name>
<sequence>MADISKDPGSDDFNVTTDAFTGLLGTRLAGQFSTSEVSTGMFWIDDKPVFRKVVDTGALPNSTQSLVAHNIASPNLDAVLFIRGFAEDTNGNQIPLPHVDVGNEAAGDVGVAVNDTVIIITAAGNASLFDKSHVELWYTKV</sequence>
<dbReference type="AlphaFoldDB" id="A0A0F9RKM1"/>
<protein>
    <submittedName>
        <fullName evidence="1">Uncharacterized protein</fullName>
    </submittedName>
</protein>
<evidence type="ECO:0000313" key="1">
    <source>
        <dbReference type="EMBL" id="KKN55284.1"/>
    </source>
</evidence>
<dbReference type="EMBL" id="LAZR01000891">
    <property type="protein sequence ID" value="KKN55284.1"/>
    <property type="molecule type" value="Genomic_DNA"/>
</dbReference>
<gene>
    <name evidence="1" type="ORF">LCGC14_0583750</name>
</gene>
<comment type="caution">
    <text evidence="1">The sequence shown here is derived from an EMBL/GenBank/DDBJ whole genome shotgun (WGS) entry which is preliminary data.</text>
</comment>
<organism evidence="1">
    <name type="scientific">marine sediment metagenome</name>
    <dbReference type="NCBI Taxonomy" id="412755"/>
    <lineage>
        <taxon>unclassified sequences</taxon>
        <taxon>metagenomes</taxon>
        <taxon>ecological metagenomes</taxon>
    </lineage>
</organism>
<reference evidence="1" key="1">
    <citation type="journal article" date="2015" name="Nature">
        <title>Complex archaea that bridge the gap between prokaryotes and eukaryotes.</title>
        <authorList>
            <person name="Spang A."/>
            <person name="Saw J.H."/>
            <person name="Jorgensen S.L."/>
            <person name="Zaremba-Niedzwiedzka K."/>
            <person name="Martijn J."/>
            <person name="Lind A.E."/>
            <person name="van Eijk R."/>
            <person name="Schleper C."/>
            <person name="Guy L."/>
            <person name="Ettema T.J."/>
        </authorList>
    </citation>
    <scope>NUCLEOTIDE SEQUENCE</scope>
</reference>